<dbReference type="SUPFAM" id="SSF56024">
    <property type="entry name" value="Phospholipase D/nuclease"/>
    <property type="match status" value="1"/>
</dbReference>
<evidence type="ECO:0000313" key="1">
    <source>
        <dbReference type="EMBL" id="MBD2319364.1"/>
    </source>
</evidence>
<reference evidence="1 2" key="1">
    <citation type="journal article" date="2020" name="ISME J.">
        <title>Comparative genomics reveals insights into cyanobacterial evolution and habitat adaptation.</title>
        <authorList>
            <person name="Chen M.Y."/>
            <person name="Teng W.K."/>
            <person name="Zhao L."/>
            <person name="Hu C.X."/>
            <person name="Zhou Y.K."/>
            <person name="Han B.P."/>
            <person name="Song L.R."/>
            <person name="Shu W.S."/>
        </authorList>
    </citation>
    <scope>NUCLEOTIDE SEQUENCE [LARGE SCALE GENOMIC DNA]</scope>
    <source>
        <strain evidence="1 2">FACHB-1050</strain>
    </source>
</reference>
<sequence>MSNYEKRFDDITIHNSNELEDLKTLLNSFRNRQTEDSFRIDSLEVKSDNLMQRLILLEESICDDIEEGFSNIKVLSDKLIDISKNLEELQNPSVDFNQNLEHWLIELNSKINLKSPNTTLVVGRKGSKKILYEALELCRNQLILVCPWLCETVINSKMMHKMQLLLQKNVTISIGWGYPEDEVSKQKIRNRSITRNDFIANSARWKYSAISSLEKFEKGYPDQFKLTQPRGTHEKYLVCDHQFAMITSHNFLTSGDSDPILEVGIRTTETHIIEKLIQLFENPIY</sequence>
<comment type="caution">
    <text evidence="1">The sequence shown here is derived from an EMBL/GenBank/DDBJ whole genome shotgun (WGS) entry which is preliminary data.</text>
</comment>
<gene>
    <name evidence="1" type="ORF">H6G05_21300</name>
</gene>
<proteinExistence type="predicted"/>
<name>A0ABR8CID4_9CYAN</name>
<accession>A0ABR8CID4</accession>
<organism evidence="1 2">
    <name type="scientific">Phormidium tenue FACHB-1050</name>
    <dbReference type="NCBI Taxonomy" id="2692857"/>
    <lineage>
        <taxon>Bacteria</taxon>
        <taxon>Bacillati</taxon>
        <taxon>Cyanobacteriota</taxon>
        <taxon>Cyanophyceae</taxon>
        <taxon>Oscillatoriophycideae</taxon>
        <taxon>Oscillatoriales</taxon>
        <taxon>Oscillatoriaceae</taxon>
        <taxon>Phormidium</taxon>
    </lineage>
</organism>
<dbReference type="EMBL" id="JACJQY010000048">
    <property type="protein sequence ID" value="MBD2319364.1"/>
    <property type="molecule type" value="Genomic_DNA"/>
</dbReference>
<protein>
    <recommendedName>
        <fullName evidence="3">Phospholipase D-like domain-containing protein</fullName>
    </recommendedName>
</protein>
<dbReference type="RefSeq" id="WP_190581281.1">
    <property type="nucleotide sequence ID" value="NZ_CAWPQU010000043.1"/>
</dbReference>
<keyword evidence="2" id="KW-1185">Reference proteome</keyword>
<dbReference type="Proteomes" id="UP000618445">
    <property type="component" value="Unassembled WGS sequence"/>
</dbReference>
<evidence type="ECO:0000313" key="2">
    <source>
        <dbReference type="Proteomes" id="UP000618445"/>
    </source>
</evidence>
<evidence type="ECO:0008006" key="3">
    <source>
        <dbReference type="Google" id="ProtNLM"/>
    </source>
</evidence>